<dbReference type="Proteomes" id="UP001162640">
    <property type="component" value="Unassembled WGS sequence"/>
</dbReference>
<evidence type="ECO:0000313" key="3">
    <source>
        <dbReference type="Proteomes" id="UP001162640"/>
    </source>
</evidence>
<organism evidence="2 3">
    <name type="scientific">Triparma laevis f. inornata</name>
    <dbReference type="NCBI Taxonomy" id="1714386"/>
    <lineage>
        <taxon>Eukaryota</taxon>
        <taxon>Sar</taxon>
        <taxon>Stramenopiles</taxon>
        <taxon>Ochrophyta</taxon>
        <taxon>Bolidophyceae</taxon>
        <taxon>Parmales</taxon>
        <taxon>Triparmaceae</taxon>
        <taxon>Triparma</taxon>
    </lineage>
</organism>
<sequence>MLFTLTAAFLSSLSTSPYTLVYAHDTQPTSSDPASASKSKSKSKSLTGKLLFGYQGWFDAAESGSPRNTWVHWSSGTPSSDTVTFDLWPDMAEYTDTFETAELLSRNNDTDQQPQPMSLFSSWSASTTALHFKWMSDYNIDGVFVQRFVCELSNGNNIQGDDILSNAIKSAEATGRTVTIMYDVSGASEETWAADILRDWTHIIEDLNATASPSWQHHNDNPVMAVWGLGFTDHPGTAESSLEFLSDLRDVRNVTIVGGVPTHWRTSDGDSKPGYENFYEALDVVSPWLVGRFSDEASFDNYFNNVFLQDASQLKEMGSGYAPVVFPGFSWSNLMRNTGQGDDVINAIPRNGGNFWLHQAESFAGMEDAPLFIYGAMFDEVDEGTAMFKVVSHKDDTPADPAEFLYLSVDGDDIPSDFYLELAGNFTGWMERDQSEYAGKRESDSKQSWSEEERLDHLDQAKELSSKKLRALKWKLEKREGAKVSLYMTIMLFLSFQPH</sequence>
<evidence type="ECO:0000256" key="1">
    <source>
        <dbReference type="SAM" id="SignalP"/>
    </source>
</evidence>
<gene>
    <name evidence="2" type="ORF">TL16_g11380</name>
</gene>
<accession>A0A9W7BDT0</accession>
<dbReference type="Gene3D" id="3.20.20.80">
    <property type="entry name" value="Glycosidases"/>
    <property type="match status" value="1"/>
</dbReference>
<proteinExistence type="predicted"/>
<dbReference type="CDD" id="cd11576">
    <property type="entry name" value="GH99_GH71_like_2"/>
    <property type="match status" value="1"/>
</dbReference>
<evidence type="ECO:0008006" key="4">
    <source>
        <dbReference type="Google" id="ProtNLM"/>
    </source>
</evidence>
<comment type="caution">
    <text evidence="2">The sequence shown here is derived from an EMBL/GenBank/DDBJ whole genome shotgun (WGS) entry which is preliminary data.</text>
</comment>
<feature type="chain" id="PRO_5040852005" description="Xylosidase/arabinosidase" evidence="1">
    <location>
        <begin position="24"/>
        <end position="499"/>
    </location>
</feature>
<reference evidence="3" key="1">
    <citation type="journal article" date="2023" name="Commun. Biol.">
        <title>Genome analysis of Parmales, the sister group of diatoms, reveals the evolutionary specialization of diatoms from phago-mixotrophs to photoautotrophs.</title>
        <authorList>
            <person name="Ban H."/>
            <person name="Sato S."/>
            <person name="Yoshikawa S."/>
            <person name="Yamada K."/>
            <person name="Nakamura Y."/>
            <person name="Ichinomiya M."/>
            <person name="Sato N."/>
            <person name="Blanc-Mathieu R."/>
            <person name="Endo H."/>
            <person name="Kuwata A."/>
            <person name="Ogata H."/>
        </authorList>
    </citation>
    <scope>NUCLEOTIDE SEQUENCE [LARGE SCALE GENOMIC DNA]</scope>
</reference>
<name>A0A9W7BDT0_9STRA</name>
<feature type="signal peptide" evidence="1">
    <location>
        <begin position="1"/>
        <end position="23"/>
    </location>
</feature>
<dbReference type="AlphaFoldDB" id="A0A9W7BDT0"/>
<evidence type="ECO:0000313" key="2">
    <source>
        <dbReference type="EMBL" id="GMH89186.1"/>
    </source>
</evidence>
<dbReference type="EMBL" id="BLQM01000425">
    <property type="protein sequence ID" value="GMH89186.1"/>
    <property type="molecule type" value="Genomic_DNA"/>
</dbReference>
<protein>
    <recommendedName>
        <fullName evidence="4">Xylosidase/arabinosidase</fullName>
    </recommendedName>
</protein>
<keyword evidence="1" id="KW-0732">Signal</keyword>